<dbReference type="Proteomes" id="UP000799437">
    <property type="component" value="Unassembled WGS sequence"/>
</dbReference>
<feature type="region of interest" description="Disordered" evidence="3">
    <location>
        <begin position="1"/>
        <end position="160"/>
    </location>
</feature>
<reference evidence="6" key="1">
    <citation type="journal article" date="2020" name="Stud. Mycol.">
        <title>101 Dothideomycetes genomes: a test case for predicting lifestyles and emergence of pathogens.</title>
        <authorList>
            <person name="Haridas S."/>
            <person name="Albert R."/>
            <person name="Binder M."/>
            <person name="Bloem J."/>
            <person name="Labutti K."/>
            <person name="Salamov A."/>
            <person name="Andreopoulos B."/>
            <person name="Baker S."/>
            <person name="Barry K."/>
            <person name="Bills G."/>
            <person name="Bluhm B."/>
            <person name="Cannon C."/>
            <person name="Castanera R."/>
            <person name="Culley D."/>
            <person name="Daum C."/>
            <person name="Ezra D."/>
            <person name="Gonzalez J."/>
            <person name="Henrissat B."/>
            <person name="Kuo A."/>
            <person name="Liang C."/>
            <person name="Lipzen A."/>
            <person name="Lutzoni F."/>
            <person name="Magnuson J."/>
            <person name="Mondo S."/>
            <person name="Nolan M."/>
            <person name="Ohm R."/>
            <person name="Pangilinan J."/>
            <person name="Park H.-J."/>
            <person name="Ramirez L."/>
            <person name="Alfaro M."/>
            <person name="Sun H."/>
            <person name="Tritt A."/>
            <person name="Yoshinaga Y."/>
            <person name="Zwiers L.-H."/>
            <person name="Turgeon B."/>
            <person name="Goodwin S."/>
            <person name="Spatafora J."/>
            <person name="Crous P."/>
            <person name="Grigoriev I."/>
        </authorList>
    </citation>
    <scope>NUCLEOTIDE SEQUENCE</scope>
    <source>
        <strain evidence="6">CBS 121739</strain>
    </source>
</reference>
<feature type="compositionally biased region" description="Acidic residues" evidence="3">
    <location>
        <begin position="38"/>
        <end position="47"/>
    </location>
</feature>
<evidence type="ECO:0000256" key="1">
    <source>
        <dbReference type="ARBA" id="ARBA00008966"/>
    </source>
</evidence>
<dbReference type="GO" id="GO:0005730">
    <property type="term" value="C:nucleolus"/>
    <property type="evidence" value="ECO:0007669"/>
    <property type="project" value="TreeGrafter"/>
</dbReference>
<evidence type="ECO:0000313" key="6">
    <source>
        <dbReference type="EMBL" id="KAF2760241.1"/>
    </source>
</evidence>
<keyword evidence="7" id="KW-1185">Reference proteome</keyword>
<name>A0A6A6WGG5_9PEZI</name>
<accession>A0A6A6WGG5</accession>
<proteinExistence type="inferred from homology"/>
<feature type="compositionally biased region" description="Acidic residues" evidence="3">
    <location>
        <begin position="97"/>
        <end position="106"/>
    </location>
</feature>
<organism evidence="6 7">
    <name type="scientific">Pseudovirgaria hyperparasitica</name>
    <dbReference type="NCBI Taxonomy" id="470096"/>
    <lineage>
        <taxon>Eukaryota</taxon>
        <taxon>Fungi</taxon>
        <taxon>Dikarya</taxon>
        <taxon>Ascomycota</taxon>
        <taxon>Pezizomycotina</taxon>
        <taxon>Dothideomycetes</taxon>
        <taxon>Dothideomycetes incertae sedis</taxon>
        <taxon>Acrospermales</taxon>
        <taxon>Acrospermaceae</taxon>
        <taxon>Pseudovirgaria</taxon>
    </lineage>
</organism>
<sequence length="483" mass="52825">MSKIRRVKSLAEQIAELEDPQPKDYDPEEDEYGRSDDEQGDEAESQDSDAGREHYEPVGKSKLRKPSAPTLGPKYAGRRVGRDALDDDSSDNLLSGNDEEDPESEQEPSPFGSDDDSESISANDDDKDSDSQSGQEDDDSVSDMESIQGDAPMTAVKPRDPFDTAKLRKLMNEQSKTIAATVGVKADAEKGVAVKTQRKTFDTLLNTRIRLQKGLIATNTATVQTKASSETPTEDMDSALKAAEVAALNLLNTLTDLLPQTTTAKAGTKRKHATTYTTDTSSEHIWSSLTASETSRLPIRNAILDRWSEKTRQTTTAGPRSLAGDQAIQPLSSVLASQLSDPTRLIVRTQTPRSCAPGVTALTPDIYDDADFYGLLLKELLEQRTSDSNGAAVQVDEGLSAQYRAAREAKTRRVVDTRASKGRKLRYTVHEKLQNFMAPEERGTWSERQADELFSSLLGKTSQLDEDVQVEDADDDVGGLALF</sequence>
<dbReference type="GO" id="GO:0000462">
    <property type="term" value="P:maturation of SSU-rRNA from tricistronic rRNA transcript (SSU-rRNA, 5.8S rRNA, LSU-rRNA)"/>
    <property type="evidence" value="ECO:0007669"/>
    <property type="project" value="TreeGrafter"/>
</dbReference>
<evidence type="ECO:0000259" key="4">
    <source>
        <dbReference type="Pfam" id="PF08164"/>
    </source>
</evidence>
<feature type="domain" description="AATF leucine zipper-containing" evidence="5">
    <location>
        <begin position="187"/>
        <end position="310"/>
    </location>
</feature>
<dbReference type="GeneID" id="54487705"/>
<gene>
    <name evidence="6" type="ORF">EJ05DRAFT_498209</name>
</gene>
<dbReference type="Pfam" id="PF08164">
    <property type="entry name" value="TRAUB"/>
    <property type="match status" value="1"/>
</dbReference>
<feature type="compositionally biased region" description="Acidic residues" evidence="3">
    <location>
        <begin position="113"/>
        <end position="128"/>
    </location>
</feature>
<dbReference type="Pfam" id="PF13339">
    <property type="entry name" value="AATF-Che1"/>
    <property type="match status" value="1"/>
</dbReference>
<evidence type="ECO:0000256" key="3">
    <source>
        <dbReference type="SAM" id="MobiDB-lite"/>
    </source>
</evidence>
<evidence type="ECO:0000256" key="2">
    <source>
        <dbReference type="ARBA" id="ARBA00013850"/>
    </source>
</evidence>
<dbReference type="RefSeq" id="XP_033602692.1">
    <property type="nucleotide sequence ID" value="XM_033746651.1"/>
</dbReference>
<dbReference type="AlphaFoldDB" id="A0A6A6WGG5"/>
<evidence type="ECO:0000259" key="5">
    <source>
        <dbReference type="Pfam" id="PF13339"/>
    </source>
</evidence>
<dbReference type="PANTHER" id="PTHR15565:SF0">
    <property type="entry name" value="PROTEIN AATF"/>
    <property type="match status" value="1"/>
</dbReference>
<dbReference type="PANTHER" id="PTHR15565">
    <property type="entry name" value="AATF PROTEIN APOPTOSIS ANTAGONIZING TRANSCRIPTION FACTOR"/>
    <property type="match status" value="1"/>
</dbReference>
<dbReference type="InterPro" id="IPR012617">
    <property type="entry name" value="AATF_C"/>
</dbReference>
<dbReference type="InterPro" id="IPR025160">
    <property type="entry name" value="AATF"/>
</dbReference>
<comment type="similarity">
    <text evidence="1">Belongs to the AATF family.</text>
</comment>
<evidence type="ECO:0000313" key="7">
    <source>
        <dbReference type="Proteomes" id="UP000799437"/>
    </source>
</evidence>
<feature type="domain" description="Apoptosis-antagonizing transcription factor C-terminal" evidence="4">
    <location>
        <begin position="373"/>
        <end position="458"/>
    </location>
</feature>
<dbReference type="OrthoDB" id="5783963at2759"/>
<dbReference type="EMBL" id="ML996568">
    <property type="protein sequence ID" value="KAF2760241.1"/>
    <property type="molecule type" value="Genomic_DNA"/>
</dbReference>
<feature type="compositionally biased region" description="Basic and acidic residues" evidence="3">
    <location>
        <begin position="49"/>
        <end position="59"/>
    </location>
</feature>
<dbReference type="InterPro" id="IPR039223">
    <property type="entry name" value="AATF/Bfr2"/>
</dbReference>
<protein>
    <recommendedName>
        <fullName evidence="2">Protein BFR2</fullName>
    </recommendedName>
</protein>